<dbReference type="GO" id="GO:0022900">
    <property type="term" value="P:electron transport chain"/>
    <property type="evidence" value="ECO:0007669"/>
    <property type="project" value="UniProtKB-UniRule"/>
</dbReference>
<dbReference type="GO" id="GO:0005886">
    <property type="term" value="C:plasma membrane"/>
    <property type="evidence" value="ECO:0007669"/>
    <property type="project" value="UniProtKB-SubCell"/>
</dbReference>
<evidence type="ECO:0000256" key="2">
    <source>
        <dbReference type="ARBA" id="ARBA00022485"/>
    </source>
</evidence>
<dbReference type="RefSeq" id="WP_019621993.1">
    <property type="nucleotide sequence ID" value="NZ_AP014545.1"/>
</dbReference>
<keyword evidence="8" id="KW-0997">Cell inner membrane</keyword>
<evidence type="ECO:0000256" key="10">
    <source>
        <dbReference type="SAM" id="MobiDB-lite"/>
    </source>
</evidence>
<feature type="binding site" evidence="8">
    <location>
        <position position="423"/>
    </location>
    <ligand>
        <name>[4Fe-4S] cluster</name>
        <dbReference type="ChEBI" id="CHEBI:49883"/>
        <label>1</label>
    </ligand>
</feature>
<dbReference type="InterPro" id="IPR011538">
    <property type="entry name" value="Nuo51_FMN-bd"/>
</dbReference>
<dbReference type="InterPro" id="IPR037225">
    <property type="entry name" value="Nuo51_FMN-bd_sf"/>
</dbReference>
<feature type="binding site" evidence="8">
    <location>
        <position position="380"/>
    </location>
    <ligand>
        <name>[4Fe-4S] cluster</name>
        <dbReference type="ChEBI" id="CHEBI:49883"/>
        <label>1</label>
    </ligand>
</feature>
<reference evidence="12 13" key="1">
    <citation type="journal article" date="2008" name="Int. J. Syst. Evol. Microbiol.">
        <title>Amphritea japonica sp. nov. and Amphritea balenae sp. nov., isolated from the sediment adjacent to sperm whale carcasses off Kagoshima, Japan.</title>
        <authorList>
            <person name="Miyazaki M."/>
            <person name="Nogi Y."/>
            <person name="Fujiwara Y."/>
            <person name="Kawato M."/>
            <person name="Nagahama T."/>
            <person name="Kubokawa K."/>
            <person name="Horikoshi K."/>
        </authorList>
    </citation>
    <scope>NUCLEOTIDE SEQUENCE [LARGE SCALE GENOMIC DNA]</scope>
    <source>
        <strain evidence="12 13">ATCC BAA-1530</strain>
    </source>
</reference>
<feature type="binding site" evidence="8">
    <location>
        <position position="419"/>
    </location>
    <ligand>
        <name>[4Fe-4S] cluster</name>
        <dbReference type="ChEBI" id="CHEBI:49883"/>
        <label>2</label>
    </ligand>
</feature>
<dbReference type="NCBIfam" id="NF003454">
    <property type="entry name" value="PRK05035.1"/>
    <property type="match status" value="1"/>
</dbReference>
<dbReference type="PANTHER" id="PTHR43034:SF2">
    <property type="entry name" value="ION-TRANSLOCATING OXIDOREDUCTASE COMPLEX SUBUNIT C"/>
    <property type="match status" value="1"/>
</dbReference>
<feature type="domain" description="4Fe-4S ferredoxin-type" evidence="11">
    <location>
        <begin position="365"/>
        <end position="394"/>
    </location>
</feature>
<keyword evidence="8" id="KW-1278">Translocase</keyword>
<dbReference type="Gene3D" id="3.40.50.11540">
    <property type="entry name" value="NADH-ubiquinone oxidoreductase 51kDa subunit"/>
    <property type="match status" value="1"/>
</dbReference>
<organism evidence="12 13">
    <name type="scientific">Amphritea japonica ATCC BAA-1530</name>
    <dbReference type="NCBI Taxonomy" id="1278309"/>
    <lineage>
        <taxon>Bacteria</taxon>
        <taxon>Pseudomonadati</taxon>
        <taxon>Pseudomonadota</taxon>
        <taxon>Gammaproteobacteria</taxon>
        <taxon>Oceanospirillales</taxon>
        <taxon>Oceanospirillaceae</taxon>
        <taxon>Amphritea</taxon>
    </lineage>
</organism>
<feature type="region of interest" description="Disordered" evidence="10">
    <location>
        <begin position="554"/>
        <end position="577"/>
    </location>
</feature>
<feature type="coiled-coil region" evidence="9">
    <location>
        <begin position="690"/>
        <end position="724"/>
    </location>
</feature>
<feature type="region of interest" description="Disordered" evidence="10">
    <location>
        <begin position="1"/>
        <end position="27"/>
    </location>
</feature>
<comment type="cofactor">
    <cofactor evidence="8">
        <name>[4Fe-4S] cluster</name>
        <dbReference type="ChEBI" id="CHEBI:49883"/>
    </cofactor>
    <text evidence="8">Binds 2 [4Fe-4S] clusters per subunit.</text>
</comment>
<keyword evidence="8" id="KW-0472">Membrane</keyword>
<feature type="binding site" evidence="8">
    <location>
        <position position="374"/>
    </location>
    <ligand>
        <name>[4Fe-4S] cluster</name>
        <dbReference type="ChEBI" id="CHEBI:49883"/>
        <label>1</label>
    </ligand>
</feature>
<keyword evidence="3 8" id="KW-0479">Metal-binding</keyword>
<dbReference type="Pfam" id="PF12838">
    <property type="entry name" value="Fer4_7"/>
    <property type="match status" value="1"/>
</dbReference>
<feature type="compositionally biased region" description="Low complexity" evidence="10">
    <location>
        <begin position="559"/>
        <end position="572"/>
    </location>
</feature>
<dbReference type="HAMAP" id="MF_00461">
    <property type="entry name" value="RsxC_RnfC"/>
    <property type="match status" value="1"/>
</dbReference>
<dbReference type="GO" id="GO:0046872">
    <property type="term" value="F:metal ion binding"/>
    <property type="evidence" value="ECO:0007669"/>
    <property type="project" value="UniProtKB-KW"/>
</dbReference>
<dbReference type="SUPFAM" id="SSF46548">
    <property type="entry name" value="alpha-helical ferredoxin"/>
    <property type="match status" value="1"/>
</dbReference>
<comment type="function">
    <text evidence="8">Part of a membrane-bound complex that couples electron transfer with translocation of ions across the membrane.</text>
</comment>
<protein>
    <recommendedName>
        <fullName evidence="8">Ion-translocating oxidoreductase complex subunit C</fullName>
        <ecNumber evidence="8">7.-.-.-</ecNumber>
    </recommendedName>
    <alternativeName>
        <fullName evidence="8">Rnf electron transport complex subunit C</fullName>
    </alternativeName>
</protein>
<dbReference type="GO" id="GO:0051539">
    <property type="term" value="F:4 iron, 4 sulfur cluster binding"/>
    <property type="evidence" value="ECO:0007669"/>
    <property type="project" value="UniProtKB-KW"/>
</dbReference>
<evidence type="ECO:0000256" key="9">
    <source>
        <dbReference type="SAM" id="Coils"/>
    </source>
</evidence>
<evidence type="ECO:0000256" key="5">
    <source>
        <dbReference type="ARBA" id="ARBA00022982"/>
    </source>
</evidence>
<dbReference type="SUPFAM" id="SSF142019">
    <property type="entry name" value="Nqo1 FMN-binding domain-like"/>
    <property type="match status" value="1"/>
</dbReference>
<feature type="region of interest" description="Disordered" evidence="10">
    <location>
        <begin position="633"/>
        <end position="654"/>
    </location>
</feature>
<keyword evidence="4 8" id="KW-0677">Repeat</keyword>
<keyword evidence="9" id="KW-0175">Coiled coil</keyword>
<dbReference type="OrthoDB" id="9767754at2"/>
<dbReference type="PROSITE" id="PS00198">
    <property type="entry name" value="4FE4S_FER_1"/>
    <property type="match status" value="1"/>
</dbReference>
<evidence type="ECO:0000259" key="11">
    <source>
        <dbReference type="PROSITE" id="PS51379"/>
    </source>
</evidence>
<dbReference type="AlphaFoldDB" id="A0A7R6SSE9"/>
<dbReference type="PANTHER" id="PTHR43034">
    <property type="entry name" value="ION-TRANSLOCATING OXIDOREDUCTASE COMPLEX SUBUNIT C"/>
    <property type="match status" value="1"/>
</dbReference>
<feature type="binding site" evidence="8">
    <location>
        <position position="384"/>
    </location>
    <ligand>
        <name>[4Fe-4S] cluster</name>
        <dbReference type="ChEBI" id="CHEBI:49883"/>
        <label>2</label>
    </ligand>
</feature>
<name>A0A7R6SSE9_9GAMM</name>
<evidence type="ECO:0000256" key="7">
    <source>
        <dbReference type="ARBA" id="ARBA00023014"/>
    </source>
</evidence>
<keyword evidence="8" id="KW-1003">Cell membrane</keyword>
<gene>
    <name evidence="8 12" type="primary">rnfC</name>
    <name evidence="12" type="ORF">AMJAP_0978</name>
</gene>
<dbReference type="InterPro" id="IPR026902">
    <property type="entry name" value="RnfC_N"/>
</dbReference>
<keyword evidence="5 8" id="KW-0249">Electron transport</keyword>
<keyword evidence="7 8" id="KW-0411">Iron-sulfur</keyword>
<comment type="subcellular location">
    <subcellularLocation>
        <location evidence="8">Cell inner membrane</location>
        <topology evidence="8">Peripheral membrane protein</topology>
    </subcellularLocation>
</comment>
<feature type="binding site" evidence="8">
    <location>
        <position position="377"/>
    </location>
    <ligand>
        <name>[4Fe-4S] cluster</name>
        <dbReference type="ChEBI" id="CHEBI:49883"/>
        <label>1</label>
    </ligand>
</feature>
<dbReference type="Pfam" id="PF01512">
    <property type="entry name" value="Complex1_51K"/>
    <property type="match status" value="1"/>
</dbReference>
<sequence length="997" mass="107468">MKNTVRVHSFHGGIHPPENKKQSTGAPITLAPIPSQIVLPLQQHIGLPADPVVKVGERVLKGQLVAEAIGRISANIHASTSGIVTAIESHPVPHMSGMPANCLIIEADGQDEWIEHQGLEDYTQLPKPELIEYIRQAGVAGMGGAGFPTDVKLHLGDDHIVNTLIINAAECEPYITADDMLMRERADQILGGIEIIAHLLKPLHIMVGIEDNKPQAIRALHTALDNSPLNLDIVITPTKYPSGGEKQLIKLLTGIEVPSGKIPADVGIVCQNIGTTTAIFKAVTYGEPLISRIVTVTGQAAGHKQNYEVRIGTRFTDLLDHSEVDREQMSRLIVGGPMMGITVEDEQIPVIKTTNCLIAGSAQEMPAQPPAQACIRCGMCEQVCPVELLPQQLHWFAKGREFDKARNHNLFDCIECGACSYVCPSNIPLVQYYRFAKAEIRKEDAEQRKADHARIRFEARLERLEREKIEKEERRKQRAADAARAQAAKKDAALMPKPATAANAESSEPDLKQLKSNAAIARTKLRKAEKALANAQEKEQEGVATLQATVQQLQEKSNQAEQAYQQAQSAPAKTPEAALASAPGISLKDLKNNAAIARTKLKKAEKQLANAEATGEGDVTALKAQVEELQARTNQATAAFESAESGDSNAPSAVTVDTTELEADISAMQAKIDKGETAWKKAVESNSPAADKMAAGVDKLKDKLKALQDELSAAKNTATKTSAATAIDTTELEADIASLQAKVNKGEAAWKKAVESNSPAADKMAVGVDKLKDKLKALQDELSAAKHTATKTSATAAIDTAELEADIASLQAKVNKGETAWKKAVESNSPAADKMAAGVDKLKEKLKALRDELASARPAPESGTSPVDMKALKQQVSIMRTKLKKAEKQLAELSDDEKESPLASELVTEINQLQQRHDAAKVTYDSAEKVLIESAAQEGIDLKQLKIDAALARAAVTKVERALTKAEDESKHSLEEELLTARAQAEQLNATLERFSE</sequence>
<keyword evidence="1 8" id="KW-0813">Transport</keyword>
<feature type="compositionally biased region" description="Polar residues" evidence="10">
    <location>
        <begin position="645"/>
        <end position="654"/>
    </location>
</feature>
<dbReference type="InterPro" id="IPR017900">
    <property type="entry name" value="4Fe4S_Fe_S_CS"/>
</dbReference>
<dbReference type="KEGG" id="ajp:AMJAP_0978"/>
<dbReference type="Pfam" id="PF13375">
    <property type="entry name" value="RnfC_N"/>
    <property type="match status" value="1"/>
</dbReference>
<evidence type="ECO:0000313" key="13">
    <source>
        <dbReference type="Proteomes" id="UP000595663"/>
    </source>
</evidence>
<feature type="domain" description="4Fe-4S ferredoxin-type" evidence="11">
    <location>
        <begin position="404"/>
        <end position="433"/>
    </location>
</feature>
<evidence type="ECO:0000256" key="1">
    <source>
        <dbReference type="ARBA" id="ARBA00022448"/>
    </source>
</evidence>
<accession>A0A7R6SSE9</accession>
<dbReference type="PROSITE" id="PS51379">
    <property type="entry name" value="4FE4S_FER_2"/>
    <property type="match status" value="2"/>
</dbReference>
<dbReference type="EC" id="7.-.-.-" evidence="8"/>
<feature type="binding site" evidence="8">
    <location>
        <position position="416"/>
    </location>
    <ligand>
        <name>[4Fe-4S] cluster</name>
        <dbReference type="ChEBI" id="CHEBI:49883"/>
        <label>2</label>
    </ligand>
</feature>
<dbReference type="EMBL" id="AP014545">
    <property type="protein sequence ID" value="BBB25575.1"/>
    <property type="molecule type" value="Genomic_DNA"/>
</dbReference>
<feature type="binding site" evidence="8">
    <location>
        <position position="413"/>
    </location>
    <ligand>
        <name>[4Fe-4S] cluster</name>
        <dbReference type="ChEBI" id="CHEBI:49883"/>
        <label>2</label>
    </ligand>
</feature>
<dbReference type="Proteomes" id="UP000595663">
    <property type="component" value="Chromosome"/>
</dbReference>
<evidence type="ECO:0000256" key="4">
    <source>
        <dbReference type="ARBA" id="ARBA00022737"/>
    </source>
</evidence>
<feature type="coiled-coil region" evidence="9">
    <location>
        <begin position="761"/>
        <end position="991"/>
    </location>
</feature>
<comment type="similarity">
    <text evidence="8">Belongs to the 4Fe4S bacterial-type ferredoxin family. RnfC subfamily.</text>
</comment>
<dbReference type="GO" id="GO:0009055">
    <property type="term" value="F:electron transfer activity"/>
    <property type="evidence" value="ECO:0007669"/>
    <property type="project" value="InterPro"/>
</dbReference>
<evidence type="ECO:0000313" key="12">
    <source>
        <dbReference type="EMBL" id="BBB25575.1"/>
    </source>
</evidence>
<evidence type="ECO:0000256" key="8">
    <source>
        <dbReference type="HAMAP-Rule" id="MF_00461"/>
    </source>
</evidence>
<dbReference type="InterPro" id="IPR017896">
    <property type="entry name" value="4Fe4S_Fe-S-bd"/>
</dbReference>
<dbReference type="Gene3D" id="3.30.70.20">
    <property type="match status" value="1"/>
</dbReference>
<evidence type="ECO:0000256" key="6">
    <source>
        <dbReference type="ARBA" id="ARBA00023004"/>
    </source>
</evidence>
<keyword evidence="6 8" id="KW-0408">Iron</keyword>
<keyword evidence="2 8" id="KW-0004">4Fe-4S</keyword>
<feature type="compositionally biased region" description="Basic and acidic residues" evidence="10">
    <location>
        <begin position="470"/>
        <end position="481"/>
    </location>
</feature>
<keyword evidence="13" id="KW-1185">Reference proteome</keyword>
<comment type="subunit">
    <text evidence="8">The complex is composed of six subunits: RnfA, RnfB, RnfC, RnfD, RnfE and RnfG.</text>
</comment>
<dbReference type="InterPro" id="IPR010208">
    <property type="entry name" value="Ion_transpt_RnfC/RsxC"/>
</dbReference>
<dbReference type="NCBIfam" id="TIGR01945">
    <property type="entry name" value="rnfC"/>
    <property type="match status" value="1"/>
</dbReference>
<evidence type="ECO:0000256" key="3">
    <source>
        <dbReference type="ARBA" id="ARBA00022723"/>
    </source>
</evidence>
<proteinExistence type="inferred from homology"/>
<feature type="region of interest" description="Disordered" evidence="10">
    <location>
        <begin position="470"/>
        <end position="513"/>
    </location>
</feature>